<evidence type="ECO:0000313" key="1">
    <source>
        <dbReference type="EMBL" id="MCJ2541724.1"/>
    </source>
</evidence>
<protein>
    <submittedName>
        <fullName evidence="1">Uncharacterized protein</fullName>
    </submittedName>
</protein>
<name>A0ABT0C7R1_THEVL</name>
<keyword evidence="2" id="KW-1185">Reference proteome</keyword>
<sequence length="88" mass="10480">MLQDPKLIRHYQAVTDALVDTWRRGYQRTDELRLLVDGYLLALRGTGLLEPFEIYRLEDDVNRFLYDPSNFSEPEFELETEPEPLRGY</sequence>
<dbReference type="Proteomes" id="UP000830835">
    <property type="component" value="Unassembled WGS sequence"/>
</dbReference>
<accession>A0ABT0C7R1</accession>
<dbReference type="InterPro" id="IPR046649">
    <property type="entry name" value="DUF6761"/>
</dbReference>
<dbReference type="RefSeq" id="WP_244348853.1">
    <property type="nucleotide sequence ID" value="NZ_JAFIRA010000003.1"/>
</dbReference>
<evidence type="ECO:0000313" key="2">
    <source>
        <dbReference type="Proteomes" id="UP000830835"/>
    </source>
</evidence>
<proteinExistence type="predicted"/>
<dbReference type="Pfam" id="PF20547">
    <property type="entry name" value="DUF6761"/>
    <property type="match status" value="1"/>
</dbReference>
<reference evidence="1" key="1">
    <citation type="submission" date="2021-02" db="EMBL/GenBank/DDBJ databases">
        <title>The CRISPR/cas machinery reduction and long-range gene transfer in the hot spring cyanobacterium Synechococcus.</title>
        <authorList>
            <person name="Dvorak P."/>
            <person name="Jahodarova E."/>
            <person name="Hasler P."/>
            <person name="Poulickova A."/>
        </authorList>
    </citation>
    <scope>NUCLEOTIDE SEQUENCE</scope>
    <source>
        <strain evidence="1">Rupite</strain>
    </source>
</reference>
<dbReference type="EMBL" id="JAFIRA010000003">
    <property type="protein sequence ID" value="MCJ2541724.1"/>
    <property type="molecule type" value="Genomic_DNA"/>
</dbReference>
<gene>
    <name evidence="1" type="ORF">JX360_02195</name>
</gene>
<organism evidence="1 2">
    <name type="scientific">Thermostichus vulcanus str. 'Rupite'</name>
    <dbReference type="NCBI Taxonomy" id="2813851"/>
    <lineage>
        <taxon>Bacteria</taxon>
        <taxon>Bacillati</taxon>
        <taxon>Cyanobacteriota</taxon>
        <taxon>Cyanophyceae</taxon>
        <taxon>Thermostichales</taxon>
        <taxon>Thermostichaceae</taxon>
        <taxon>Thermostichus</taxon>
    </lineage>
</organism>
<comment type="caution">
    <text evidence="1">The sequence shown here is derived from an EMBL/GenBank/DDBJ whole genome shotgun (WGS) entry which is preliminary data.</text>
</comment>